<comment type="caution">
    <text evidence="1">The sequence shown here is derived from an EMBL/GenBank/DDBJ whole genome shotgun (WGS) entry which is preliminary data.</text>
</comment>
<reference evidence="1" key="1">
    <citation type="submission" date="2023-03" db="EMBL/GenBank/DDBJ databases">
        <title>Massive genome expansion in bonnet fungi (Mycena s.s.) driven by repeated elements and novel gene families across ecological guilds.</title>
        <authorList>
            <consortium name="Lawrence Berkeley National Laboratory"/>
            <person name="Harder C.B."/>
            <person name="Miyauchi S."/>
            <person name="Viragh M."/>
            <person name="Kuo A."/>
            <person name="Thoen E."/>
            <person name="Andreopoulos B."/>
            <person name="Lu D."/>
            <person name="Skrede I."/>
            <person name="Drula E."/>
            <person name="Henrissat B."/>
            <person name="Morin E."/>
            <person name="Kohler A."/>
            <person name="Barry K."/>
            <person name="LaButti K."/>
            <person name="Morin E."/>
            <person name="Salamov A."/>
            <person name="Lipzen A."/>
            <person name="Mereny Z."/>
            <person name="Hegedus B."/>
            <person name="Baldrian P."/>
            <person name="Stursova M."/>
            <person name="Weitz H."/>
            <person name="Taylor A."/>
            <person name="Grigoriev I.V."/>
            <person name="Nagy L.G."/>
            <person name="Martin F."/>
            <person name="Kauserud H."/>
        </authorList>
    </citation>
    <scope>NUCLEOTIDE SEQUENCE</scope>
    <source>
        <strain evidence="1">CBHHK173m</strain>
    </source>
</reference>
<dbReference type="Proteomes" id="UP001222325">
    <property type="component" value="Unassembled WGS sequence"/>
</dbReference>
<evidence type="ECO:0000313" key="2">
    <source>
        <dbReference type="Proteomes" id="UP001222325"/>
    </source>
</evidence>
<organism evidence="1 2">
    <name type="scientific">Mycena belliarum</name>
    <dbReference type="NCBI Taxonomy" id="1033014"/>
    <lineage>
        <taxon>Eukaryota</taxon>
        <taxon>Fungi</taxon>
        <taxon>Dikarya</taxon>
        <taxon>Basidiomycota</taxon>
        <taxon>Agaricomycotina</taxon>
        <taxon>Agaricomycetes</taxon>
        <taxon>Agaricomycetidae</taxon>
        <taxon>Agaricales</taxon>
        <taxon>Marasmiineae</taxon>
        <taxon>Mycenaceae</taxon>
        <taxon>Mycena</taxon>
    </lineage>
</organism>
<keyword evidence="2" id="KW-1185">Reference proteome</keyword>
<dbReference type="AlphaFoldDB" id="A0AAD6UE43"/>
<accession>A0AAD6UE43</accession>
<name>A0AAD6UE43_9AGAR</name>
<gene>
    <name evidence="1" type="ORF">B0H15DRAFT_818828</name>
</gene>
<proteinExistence type="predicted"/>
<protein>
    <submittedName>
        <fullName evidence="1">Uncharacterized protein</fullName>
    </submittedName>
</protein>
<dbReference type="EMBL" id="JARJCN010000006">
    <property type="protein sequence ID" value="KAJ7100128.1"/>
    <property type="molecule type" value="Genomic_DNA"/>
</dbReference>
<sequence>MPVLVETMGDISPELTKKADEIKEILDEMEESSSRTWTAGRKYLTSSQLVLKCKEPKNSTERMSGAHATPLVSLLI</sequence>
<evidence type="ECO:0000313" key="1">
    <source>
        <dbReference type="EMBL" id="KAJ7100128.1"/>
    </source>
</evidence>